<comment type="caution">
    <text evidence="9">The sequence shown here is derived from an EMBL/GenBank/DDBJ whole genome shotgun (WGS) entry which is preliminary data.</text>
</comment>
<keyword evidence="6 8" id="KW-0472">Membrane</keyword>
<dbReference type="PANTHER" id="PTHR46852:SF1">
    <property type="entry name" value="ALKALINE PHYTOCERAMIDASE FAMILY PROTEIN, EXPRESSED"/>
    <property type="match status" value="1"/>
</dbReference>
<comment type="cofactor">
    <cofactor evidence="7">
        <name>Zn(2+)</name>
        <dbReference type="ChEBI" id="CHEBI:29105"/>
    </cofactor>
</comment>
<dbReference type="GO" id="GO:0016020">
    <property type="term" value="C:membrane"/>
    <property type="evidence" value="ECO:0007669"/>
    <property type="project" value="UniProtKB-SubCell"/>
</dbReference>
<evidence type="ECO:0000256" key="6">
    <source>
        <dbReference type="ARBA" id="ARBA00023136"/>
    </source>
</evidence>
<protein>
    <submittedName>
        <fullName evidence="9">Alkaline ceramidase</fullName>
    </submittedName>
</protein>
<sequence>MKHLWCGKCSSISTSSTHQTGTTRVRCPHSCSSTVQYSLSLIHSFVLTLVSKCTMCCFVFFAFQGCTSIFLTEDISAKRAAKLYVVTLLLGTVCWLADRQLCKDISRWSFNPQGHALWHILMGFNSYFKYVPHVLSCSATGLGSEGKTLVGNFPLCEDSEIEIPVERFSFVSVVGWNFCLNWEHRMEMFLQQEYPLCGLVRDML</sequence>
<dbReference type="Pfam" id="PF05875">
    <property type="entry name" value="Ceramidase"/>
    <property type="match status" value="1"/>
</dbReference>
<evidence type="ECO:0000256" key="7">
    <source>
        <dbReference type="PIRSR" id="PIRSR608901-2"/>
    </source>
</evidence>
<dbReference type="GO" id="GO:0098542">
    <property type="term" value="P:defense response to other organism"/>
    <property type="evidence" value="ECO:0007669"/>
    <property type="project" value="InterPro"/>
</dbReference>
<dbReference type="GO" id="GO:0016811">
    <property type="term" value="F:hydrolase activity, acting on carbon-nitrogen (but not peptide) bonds, in linear amides"/>
    <property type="evidence" value="ECO:0007669"/>
    <property type="project" value="InterPro"/>
</dbReference>
<organism evidence="9">
    <name type="scientific">Sesamum latifolium</name>
    <dbReference type="NCBI Taxonomy" id="2727402"/>
    <lineage>
        <taxon>Eukaryota</taxon>
        <taxon>Viridiplantae</taxon>
        <taxon>Streptophyta</taxon>
        <taxon>Embryophyta</taxon>
        <taxon>Tracheophyta</taxon>
        <taxon>Spermatophyta</taxon>
        <taxon>Magnoliopsida</taxon>
        <taxon>eudicotyledons</taxon>
        <taxon>Gunneridae</taxon>
        <taxon>Pentapetalae</taxon>
        <taxon>asterids</taxon>
        <taxon>lamiids</taxon>
        <taxon>Lamiales</taxon>
        <taxon>Pedaliaceae</taxon>
        <taxon>Sesamum</taxon>
    </lineage>
</organism>
<keyword evidence="7" id="KW-0479">Metal-binding</keyword>
<keyword evidence="5 8" id="KW-1133">Transmembrane helix</keyword>
<comment type="similarity">
    <text evidence="2">Belongs to the alkaline ceramidase family.</text>
</comment>
<feature type="transmembrane region" description="Helical" evidence="8">
    <location>
        <begin position="45"/>
        <end position="71"/>
    </location>
</feature>
<dbReference type="GO" id="GO:0006672">
    <property type="term" value="P:ceramide metabolic process"/>
    <property type="evidence" value="ECO:0007669"/>
    <property type="project" value="InterPro"/>
</dbReference>
<accession>A0AAW2XD22</accession>
<dbReference type="GO" id="GO:0009651">
    <property type="term" value="P:response to salt stress"/>
    <property type="evidence" value="ECO:0007669"/>
    <property type="project" value="InterPro"/>
</dbReference>
<dbReference type="InterPro" id="IPR044219">
    <property type="entry name" value="ACER_plant"/>
</dbReference>
<evidence type="ECO:0000256" key="4">
    <source>
        <dbReference type="ARBA" id="ARBA00022801"/>
    </source>
</evidence>
<reference evidence="9" key="2">
    <citation type="journal article" date="2024" name="Plant">
        <title>Genomic evolution and insights into agronomic trait innovations of Sesamum species.</title>
        <authorList>
            <person name="Miao H."/>
            <person name="Wang L."/>
            <person name="Qu L."/>
            <person name="Liu H."/>
            <person name="Sun Y."/>
            <person name="Le M."/>
            <person name="Wang Q."/>
            <person name="Wei S."/>
            <person name="Zheng Y."/>
            <person name="Lin W."/>
            <person name="Duan Y."/>
            <person name="Cao H."/>
            <person name="Xiong S."/>
            <person name="Wang X."/>
            <person name="Wei L."/>
            <person name="Li C."/>
            <person name="Ma Q."/>
            <person name="Ju M."/>
            <person name="Zhao R."/>
            <person name="Li G."/>
            <person name="Mu C."/>
            <person name="Tian Q."/>
            <person name="Mei H."/>
            <person name="Zhang T."/>
            <person name="Gao T."/>
            <person name="Zhang H."/>
        </authorList>
    </citation>
    <scope>NUCLEOTIDE SEQUENCE</scope>
    <source>
        <strain evidence="9">KEN1</strain>
    </source>
</reference>
<evidence type="ECO:0000256" key="2">
    <source>
        <dbReference type="ARBA" id="ARBA00009780"/>
    </source>
</evidence>
<feature type="binding site" evidence="7">
    <location>
        <position position="119"/>
    </location>
    <ligand>
        <name>Zn(2+)</name>
        <dbReference type="ChEBI" id="CHEBI:29105"/>
        <note>catalytic</note>
    </ligand>
</feature>
<name>A0AAW2XD22_9LAMI</name>
<evidence type="ECO:0000256" key="8">
    <source>
        <dbReference type="SAM" id="Phobius"/>
    </source>
</evidence>
<keyword evidence="3 8" id="KW-0812">Transmembrane</keyword>
<proteinExistence type="inferred from homology"/>
<evidence type="ECO:0000313" key="9">
    <source>
        <dbReference type="EMBL" id="KAL0452020.1"/>
    </source>
</evidence>
<evidence type="ECO:0000256" key="1">
    <source>
        <dbReference type="ARBA" id="ARBA00004141"/>
    </source>
</evidence>
<evidence type="ECO:0000256" key="3">
    <source>
        <dbReference type="ARBA" id="ARBA00022692"/>
    </source>
</evidence>
<dbReference type="GO" id="GO:0046872">
    <property type="term" value="F:metal ion binding"/>
    <property type="evidence" value="ECO:0007669"/>
    <property type="project" value="UniProtKB-KW"/>
</dbReference>
<dbReference type="GO" id="GO:0006914">
    <property type="term" value="P:autophagy"/>
    <property type="evidence" value="ECO:0007669"/>
    <property type="project" value="InterPro"/>
</dbReference>
<dbReference type="EMBL" id="JACGWN010000004">
    <property type="protein sequence ID" value="KAL0452020.1"/>
    <property type="molecule type" value="Genomic_DNA"/>
</dbReference>
<dbReference type="PANTHER" id="PTHR46852">
    <property type="entry name" value="ALKALINE CERAMIDASE"/>
    <property type="match status" value="1"/>
</dbReference>
<comment type="subcellular location">
    <subcellularLocation>
        <location evidence="1">Membrane</location>
        <topology evidence="1">Multi-pass membrane protein</topology>
    </subcellularLocation>
</comment>
<feature type="binding site" evidence="7">
    <location>
        <position position="115"/>
    </location>
    <ligand>
        <name>Zn(2+)</name>
        <dbReference type="ChEBI" id="CHEBI:29105"/>
        <note>catalytic</note>
    </ligand>
</feature>
<evidence type="ECO:0000256" key="5">
    <source>
        <dbReference type="ARBA" id="ARBA00022989"/>
    </source>
</evidence>
<reference evidence="9" key="1">
    <citation type="submission" date="2020-06" db="EMBL/GenBank/DDBJ databases">
        <authorList>
            <person name="Li T."/>
            <person name="Hu X."/>
            <person name="Zhang T."/>
            <person name="Song X."/>
            <person name="Zhang H."/>
            <person name="Dai N."/>
            <person name="Sheng W."/>
            <person name="Hou X."/>
            <person name="Wei L."/>
        </authorList>
    </citation>
    <scope>NUCLEOTIDE SEQUENCE</scope>
    <source>
        <strain evidence="9">KEN1</strain>
        <tissue evidence="9">Leaf</tissue>
    </source>
</reference>
<dbReference type="InterPro" id="IPR008901">
    <property type="entry name" value="ACER"/>
</dbReference>
<keyword evidence="7" id="KW-0862">Zinc</keyword>
<gene>
    <name evidence="9" type="ORF">Slati_1180100</name>
</gene>
<keyword evidence="4" id="KW-0378">Hydrolase</keyword>
<dbReference type="AlphaFoldDB" id="A0AAW2XD22"/>